<protein>
    <submittedName>
        <fullName evidence="1">Uncharacterized protein</fullName>
    </submittedName>
</protein>
<name>A0ACB6ZCA7_THEGA</name>
<accession>A0ACB6ZCA7</accession>
<gene>
    <name evidence="1" type="ORF">BDM02DRAFT_3188152</name>
</gene>
<reference evidence="1" key="1">
    <citation type="submission" date="2019-10" db="EMBL/GenBank/DDBJ databases">
        <authorList>
            <consortium name="DOE Joint Genome Institute"/>
            <person name="Kuo A."/>
            <person name="Miyauchi S."/>
            <person name="Kiss E."/>
            <person name="Drula E."/>
            <person name="Kohler A."/>
            <person name="Sanchez-Garcia M."/>
            <person name="Andreopoulos B."/>
            <person name="Barry K.W."/>
            <person name="Bonito G."/>
            <person name="Buee M."/>
            <person name="Carver A."/>
            <person name="Chen C."/>
            <person name="Cichocki N."/>
            <person name="Clum A."/>
            <person name="Culley D."/>
            <person name="Crous P.W."/>
            <person name="Fauchery L."/>
            <person name="Girlanda M."/>
            <person name="Hayes R."/>
            <person name="Keri Z."/>
            <person name="Labutti K."/>
            <person name="Lipzen A."/>
            <person name="Lombard V."/>
            <person name="Magnuson J."/>
            <person name="Maillard F."/>
            <person name="Morin E."/>
            <person name="Murat C."/>
            <person name="Nolan M."/>
            <person name="Ohm R."/>
            <person name="Pangilinan J."/>
            <person name="Pereira M."/>
            <person name="Perotto S."/>
            <person name="Peter M."/>
            <person name="Riley R."/>
            <person name="Sitrit Y."/>
            <person name="Stielow B."/>
            <person name="Szollosi G."/>
            <person name="Zifcakova L."/>
            <person name="Stursova M."/>
            <person name="Spatafora J.W."/>
            <person name="Tedersoo L."/>
            <person name="Vaario L.-M."/>
            <person name="Yamada A."/>
            <person name="Yan M."/>
            <person name="Wang P."/>
            <person name="Xu J."/>
            <person name="Bruns T."/>
            <person name="Baldrian P."/>
            <person name="Vilgalys R."/>
            <person name="Henrissat B."/>
            <person name="Grigoriev I.V."/>
            <person name="Hibbett D."/>
            <person name="Nagy L.G."/>
            <person name="Martin F.M."/>
        </authorList>
    </citation>
    <scope>NUCLEOTIDE SEQUENCE</scope>
    <source>
        <strain evidence="1">P2</strain>
    </source>
</reference>
<comment type="caution">
    <text evidence="1">The sequence shown here is derived from an EMBL/GenBank/DDBJ whole genome shotgun (WGS) entry which is preliminary data.</text>
</comment>
<organism evidence="1 2">
    <name type="scientific">Thelephora ganbajun</name>
    <name type="common">Ganba fungus</name>
    <dbReference type="NCBI Taxonomy" id="370292"/>
    <lineage>
        <taxon>Eukaryota</taxon>
        <taxon>Fungi</taxon>
        <taxon>Dikarya</taxon>
        <taxon>Basidiomycota</taxon>
        <taxon>Agaricomycotina</taxon>
        <taxon>Agaricomycetes</taxon>
        <taxon>Thelephorales</taxon>
        <taxon>Thelephoraceae</taxon>
        <taxon>Thelephora</taxon>
    </lineage>
</organism>
<evidence type="ECO:0000313" key="1">
    <source>
        <dbReference type="EMBL" id="KAF9647233.1"/>
    </source>
</evidence>
<dbReference type="EMBL" id="MU118038">
    <property type="protein sequence ID" value="KAF9647233.1"/>
    <property type="molecule type" value="Genomic_DNA"/>
</dbReference>
<sequence length="213" mass="24895">MVYLRLPGAYPWDVGTEDEVFSEDDGENWEGKRPEDLEFHLTPKDIALVRHMFPRLPPELVTQILDLAEYWAYSQNTCSDFARFHNANTRYLRSEPIRGGEFTYPLRRLVVTTDSRDQGWSSYPESHGTRKNSWTWFELTLDDGETNDEIVRVEVMRNIHAGSIFEKHQAVIEDGRILRQARKGDRLSVWVRAMHPGWCNHVQSVKIEVWSAC</sequence>
<keyword evidence="2" id="KW-1185">Reference proteome</keyword>
<evidence type="ECO:0000313" key="2">
    <source>
        <dbReference type="Proteomes" id="UP000886501"/>
    </source>
</evidence>
<dbReference type="Proteomes" id="UP000886501">
    <property type="component" value="Unassembled WGS sequence"/>
</dbReference>
<proteinExistence type="predicted"/>
<reference evidence="1" key="2">
    <citation type="journal article" date="2020" name="Nat. Commun.">
        <title>Large-scale genome sequencing of mycorrhizal fungi provides insights into the early evolution of symbiotic traits.</title>
        <authorList>
            <person name="Miyauchi S."/>
            <person name="Kiss E."/>
            <person name="Kuo A."/>
            <person name="Drula E."/>
            <person name="Kohler A."/>
            <person name="Sanchez-Garcia M."/>
            <person name="Morin E."/>
            <person name="Andreopoulos B."/>
            <person name="Barry K.W."/>
            <person name="Bonito G."/>
            <person name="Buee M."/>
            <person name="Carver A."/>
            <person name="Chen C."/>
            <person name="Cichocki N."/>
            <person name="Clum A."/>
            <person name="Culley D."/>
            <person name="Crous P.W."/>
            <person name="Fauchery L."/>
            <person name="Girlanda M."/>
            <person name="Hayes R.D."/>
            <person name="Keri Z."/>
            <person name="LaButti K."/>
            <person name="Lipzen A."/>
            <person name="Lombard V."/>
            <person name="Magnuson J."/>
            <person name="Maillard F."/>
            <person name="Murat C."/>
            <person name="Nolan M."/>
            <person name="Ohm R.A."/>
            <person name="Pangilinan J."/>
            <person name="Pereira M.F."/>
            <person name="Perotto S."/>
            <person name="Peter M."/>
            <person name="Pfister S."/>
            <person name="Riley R."/>
            <person name="Sitrit Y."/>
            <person name="Stielow J.B."/>
            <person name="Szollosi G."/>
            <person name="Zifcakova L."/>
            <person name="Stursova M."/>
            <person name="Spatafora J.W."/>
            <person name="Tedersoo L."/>
            <person name="Vaario L.M."/>
            <person name="Yamada A."/>
            <person name="Yan M."/>
            <person name="Wang P."/>
            <person name="Xu J."/>
            <person name="Bruns T."/>
            <person name="Baldrian P."/>
            <person name="Vilgalys R."/>
            <person name="Dunand C."/>
            <person name="Henrissat B."/>
            <person name="Grigoriev I.V."/>
            <person name="Hibbett D."/>
            <person name="Nagy L.G."/>
            <person name="Martin F.M."/>
        </authorList>
    </citation>
    <scope>NUCLEOTIDE SEQUENCE</scope>
    <source>
        <strain evidence="1">P2</strain>
    </source>
</reference>